<evidence type="ECO:0000256" key="7">
    <source>
        <dbReference type="ARBA" id="ARBA00023237"/>
    </source>
</evidence>
<evidence type="ECO:0000256" key="2">
    <source>
        <dbReference type="ARBA" id="ARBA00022448"/>
    </source>
</evidence>
<dbReference type="Gene3D" id="2.40.170.20">
    <property type="entry name" value="TonB-dependent receptor, beta-barrel domain"/>
    <property type="match status" value="1"/>
</dbReference>
<evidence type="ECO:0000313" key="14">
    <source>
        <dbReference type="Proteomes" id="UP001209229"/>
    </source>
</evidence>
<dbReference type="PROSITE" id="PS52016">
    <property type="entry name" value="TONB_DEPENDENT_REC_3"/>
    <property type="match status" value="1"/>
</dbReference>
<evidence type="ECO:0000256" key="9">
    <source>
        <dbReference type="RuleBase" id="RU003357"/>
    </source>
</evidence>
<keyword evidence="4 8" id="KW-0812">Transmembrane</keyword>
<comment type="caution">
    <text evidence="13">The sequence shown here is derived from an EMBL/GenBank/DDBJ whole genome shotgun (WGS) entry which is preliminary data.</text>
</comment>
<gene>
    <name evidence="13" type="ORF">OM075_20875</name>
</gene>
<comment type="subcellular location">
    <subcellularLocation>
        <location evidence="1 8">Cell outer membrane</location>
        <topology evidence="1 8">Multi-pass membrane protein</topology>
    </subcellularLocation>
</comment>
<feature type="domain" description="TonB-dependent receptor plug" evidence="12">
    <location>
        <begin position="144"/>
        <end position="248"/>
    </location>
</feature>
<evidence type="ECO:0000256" key="5">
    <source>
        <dbReference type="ARBA" id="ARBA00023077"/>
    </source>
</evidence>
<evidence type="ECO:0000256" key="8">
    <source>
        <dbReference type="PROSITE-ProRule" id="PRU01360"/>
    </source>
</evidence>
<evidence type="ECO:0000256" key="1">
    <source>
        <dbReference type="ARBA" id="ARBA00004571"/>
    </source>
</evidence>
<dbReference type="InterPro" id="IPR000531">
    <property type="entry name" value="Beta-barrel_TonB"/>
</dbReference>
<evidence type="ECO:0000256" key="3">
    <source>
        <dbReference type="ARBA" id="ARBA00022452"/>
    </source>
</evidence>
<dbReference type="FunFam" id="2.60.40.1120:FF:000003">
    <property type="entry name" value="Outer membrane protein Omp121"/>
    <property type="match status" value="1"/>
</dbReference>
<keyword evidence="2 8" id="KW-0813">Transport</keyword>
<organism evidence="13 14">
    <name type="scientific">Plebeiibacterium sediminum</name>
    <dbReference type="NCBI Taxonomy" id="2992112"/>
    <lineage>
        <taxon>Bacteria</taxon>
        <taxon>Pseudomonadati</taxon>
        <taxon>Bacteroidota</taxon>
        <taxon>Bacteroidia</taxon>
        <taxon>Marinilabiliales</taxon>
        <taxon>Marinilabiliaceae</taxon>
        <taxon>Plebeiibacterium</taxon>
    </lineage>
</organism>
<sequence>MKKNPYCHKLHYCSLQKLTLKLLLVISILSYTSATVYASNNTSTSIQEEKKITVTGNVTDQSGSSIPGVTILVKDSSIGTISDIDGNYTLSNVPQGSVLVFSFVGMKSQEVNVENNTEINVVLESEFIGLDEVVAVGYGIQRREDVTSSIASVKAKDFVKVPTPDAAQLVRGQIAGVSVITPDANPLSTSQISLRGVTTLSSGSGPLILIDGIPGAINSVSPNDIEQIDVLKDGSAAAIYGTRGTNGVILITTKKNKGEIEPSIEVNSYISTQKIIKKLPMMTTAQYREKVASGKPGAMDQGADIDWVDEILQTPFSQTYSVNLKGGSSKTSYIASFDYTSNEGIVKRSKVDMIFPRLNVIHRMFDDKLKIDASVSGYHRNYGIPYNNGVYQNALIYNPTTPITDENGNWTESAREMYENPLALLNETKGENKITNLRMYSAVTFSPIEGLDIKYLASRETYYHFSGYYETKQHRSNVIMGKNGYASRTTNRSQNDLMELTAHYKKLINENHSFSVLGGYSWTNNNYQSAFMDNYDFPSDDYSYNNMGLGAALKDGSAGQSTVQNENKLVGYFGRVNYNFKSKYYVSASVRYEGSSKFGDDHKWGTFPAVTVGWNLKDESFLNGVGVLTSLKLRAGFGVTGTEPGSPYLSLNQLNLGGYGYYGGEWVNLLRPGTNPNPDLRWEKKEETNIGLDFGFLEDRISGSIDVYKRDTKDLIWGYTVPVPPYLYSNITANAGSIRNEGIEVALNLVPVSTQDLIWNSNINFSSNRSELIALSSGKYKSSGYADAGNTLAPIQQPTHRIQEGEPIGNFYGYKSIDIDADGHWIIEGEDGNPKPIVDQQPTDKKVLGNGLPKAYVNWNNSVSYKQFDLGVTMRGAFGFQILNMAEMNYAVPVNLGQGNIMEKAYDNVYGKRPLADDQELQYVSHYVQDGDYWKIDNVTIGFSPKLKKVEWIKGLRVYCSVSNLAVFTKYSGIDPEVNVQGLTPGTDDRYRYPSARTYTLGVNLNF</sequence>
<dbReference type="InterPro" id="IPR023996">
    <property type="entry name" value="TonB-dep_OMP_SusC/RagA"/>
</dbReference>
<dbReference type="InterPro" id="IPR012910">
    <property type="entry name" value="Plug_dom"/>
</dbReference>
<dbReference type="Gene3D" id="2.60.40.1120">
    <property type="entry name" value="Carboxypeptidase-like, regulatory domain"/>
    <property type="match status" value="1"/>
</dbReference>
<dbReference type="EMBL" id="JAPDPJ010000072">
    <property type="protein sequence ID" value="MCW3788936.1"/>
    <property type="molecule type" value="Genomic_DNA"/>
</dbReference>
<dbReference type="SUPFAM" id="SSF49464">
    <property type="entry name" value="Carboxypeptidase regulatory domain-like"/>
    <property type="match status" value="1"/>
</dbReference>
<dbReference type="Gene3D" id="2.170.130.10">
    <property type="entry name" value="TonB-dependent receptor, plug domain"/>
    <property type="match status" value="1"/>
</dbReference>
<proteinExistence type="inferred from homology"/>
<dbReference type="Pfam" id="PF13715">
    <property type="entry name" value="CarbopepD_reg_2"/>
    <property type="match status" value="1"/>
</dbReference>
<keyword evidence="14" id="KW-1185">Reference proteome</keyword>
<evidence type="ECO:0000259" key="11">
    <source>
        <dbReference type="Pfam" id="PF00593"/>
    </source>
</evidence>
<evidence type="ECO:0000256" key="10">
    <source>
        <dbReference type="SAM" id="SignalP"/>
    </source>
</evidence>
<dbReference type="RefSeq" id="WP_301192493.1">
    <property type="nucleotide sequence ID" value="NZ_JAPDPJ010000072.1"/>
</dbReference>
<keyword evidence="7 8" id="KW-0998">Cell outer membrane</keyword>
<dbReference type="GO" id="GO:0009279">
    <property type="term" value="C:cell outer membrane"/>
    <property type="evidence" value="ECO:0007669"/>
    <property type="project" value="UniProtKB-SubCell"/>
</dbReference>
<dbReference type="Pfam" id="PF07715">
    <property type="entry name" value="Plug"/>
    <property type="match status" value="1"/>
</dbReference>
<dbReference type="SUPFAM" id="SSF56935">
    <property type="entry name" value="Porins"/>
    <property type="match status" value="1"/>
</dbReference>
<comment type="similarity">
    <text evidence="8 9">Belongs to the TonB-dependent receptor family.</text>
</comment>
<evidence type="ECO:0000259" key="12">
    <source>
        <dbReference type="Pfam" id="PF07715"/>
    </source>
</evidence>
<dbReference type="Pfam" id="PF00593">
    <property type="entry name" value="TonB_dep_Rec_b-barrel"/>
    <property type="match status" value="1"/>
</dbReference>
<feature type="domain" description="TonB-dependent receptor-like beta-barrel" evidence="11">
    <location>
        <begin position="381"/>
        <end position="965"/>
    </location>
</feature>
<dbReference type="InterPro" id="IPR023997">
    <property type="entry name" value="TonB-dep_OMP_SusC/RagA_CS"/>
</dbReference>
<feature type="signal peptide" evidence="10">
    <location>
        <begin position="1"/>
        <end position="38"/>
    </location>
</feature>
<keyword evidence="5 9" id="KW-0798">TonB box</keyword>
<keyword evidence="3 8" id="KW-1134">Transmembrane beta strand</keyword>
<dbReference type="InterPro" id="IPR008969">
    <property type="entry name" value="CarboxyPept-like_regulatory"/>
</dbReference>
<evidence type="ECO:0000313" key="13">
    <source>
        <dbReference type="EMBL" id="MCW3788936.1"/>
    </source>
</evidence>
<protein>
    <submittedName>
        <fullName evidence="13">SusC/RagA family TonB-linked outer membrane protein</fullName>
    </submittedName>
</protein>
<reference evidence="13" key="1">
    <citation type="submission" date="2022-10" db="EMBL/GenBank/DDBJ databases">
        <authorList>
            <person name="Yu W.X."/>
        </authorList>
    </citation>
    <scope>NUCLEOTIDE SEQUENCE</scope>
    <source>
        <strain evidence="13">AAT</strain>
    </source>
</reference>
<evidence type="ECO:0000256" key="6">
    <source>
        <dbReference type="ARBA" id="ARBA00023136"/>
    </source>
</evidence>
<keyword evidence="10" id="KW-0732">Signal</keyword>
<accession>A0AAE3M7Z3</accession>
<dbReference type="NCBIfam" id="TIGR04056">
    <property type="entry name" value="OMP_RagA_SusC"/>
    <property type="match status" value="1"/>
</dbReference>
<dbReference type="Proteomes" id="UP001209229">
    <property type="component" value="Unassembled WGS sequence"/>
</dbReference>
<dbReference type="InterPro" id="IPR037066">
    <property type="entry name" value="Plug_dom_sf"/>
</dbReference>
<dbReference type="NCBIfam" id="TIGR04057">
    <property type="entry name" value="SusC_RagA_signa"/>
    <property type="match status" value="1"/>
</dbReference>
<feature type="chain" id="PRO_5042213966" evidence="10">
    <location>
        <begin position="39"/>
        <end position="1007"/>
    </location>
</feature>
<name>A0AAE3M7Z3_9BACT</name>
<evidence type="ECO:0000256" key="4">
    <source>
        <dbReference type="ARBA" id="ARBA00022692"/>
    </source>
</evidence>
<dbReference type="InterPro" id="IPR036942">
    <property type="entry name" value="Beta-barrel_TonB_sf"/>
</dbReference>
<dbReference type="InterPro" id="IPR039426">
    <property type="entry name" value="TonB-dep_rcpt-like"/>
</dbReference>
<keyword evidence="6 8" id="KW-0472">Membrane</keyword>
<dbReference type="AlphaFoldDB" id="A0AAE3M7Z3"/>